<protein>
    <recommendedName>
        <fullName evidence="2">Glycosyltransferase 2-like domain-containing protein</fullName>
    </recommendedName>
</protein>
<dbReference type="InterPro" id="IPR029044">
    <property type="entry name" value="Nucleotide-diphossugar_trans"/>
</dbReference>
<name>A0ABN2Y4H4_9ACTN</name>
<evidence type="ECO:0000313" key="3">
    <source>
        <dbReference type="EMBL" id="GAA2121596.1"/>
    </source>
</evidence>
<dbReference type="PANTHER" id="PTHR43685:SF2">
    <property type="entry name" value="GLYCOSYLTRANSFERASE 2-LIKE DOMAIN-CONTAINING PROTEIN"/>
    <property type="match status" value="1"/>
</dbReference>
<accession>A0ABN2Y4H4</accession>
<organism evidence="3 4">
    <name type="scientific">Kitasatospora saccharophila</name>
    <dbReference type="NCBI Taxonomy" id="407973"/>
    <lineage>
        <taxon>Bacteria</taxon>
        <taxon>Bacillati</taxon>
        <taxon>Actinomycetota</taxon>
        <taxon>Actinomycetes</taxon>
        <taxon>Kitasatosporales</taxon>
        <taxon>Streptomycetaceae</taxon>
        <taxon>Kitasatospora</taxon>
    </lineage>
</organism>
<comment type="caution">
    <text evidence="3">The sequence shown here is derived from an EMBL/GenBank/DDBJ whole genome shotgun (WGS) entry which is preliminary data.</text>
</comment>
<dbReference type="InterPro" id="IPR050834">
    <property type="entry name" value="Glycosyltransf_2"/>
</dbReference>
<evidence type="ECO:0000256" key="1">
    <source>
        <dbReference type="SAM" id="MobiDB-lite"/>
    </source>
</evidence>
<keyword evidence="4" id="KW-1185">Reference proteome</keyword>
<dbReference type="PANTHER" id="PTHR43685">
    <property type="entry name" value="GLYCOSYLTRANSFERASE"/>
    <property type="match status" value="1"/>
</dbReference>
<dbReference type="SUPFAM" id="SSF53448">
    <property type="entry name" value="Nucleotide-diphospho-sugar transferases"/>
    <property type="match status" value="1"/>
</dbReference>
<gene>
    <name evidence="3" type="ORF">GCM10009759_71470</name>
</gene>
<feature type="domain" description="Glycosyltransferase 2-like" evidence="2">
    <location>
        <begin position="105"/>
        <end position="222"/>
    </location>
</feature>
<sequence>MDTTPAPAAPSGETPVRIAELDLTRPGELRRPGGGPCRLTGRQALALVRAAGRPLGTVTARAPEGHPERLGAALHAAAHRRFDAAARHPAPAPEDDPAGEEPVVSVVVCTHDRPDLLTRCLDSLLRTRYPYLDAIVVDNAPADDTVRRLLPQRYGRRVRYLREPVPGLARARNRGLAAARGEICAFADDDLILDPHWLPALVAGFRAAPRTACVTGLVLPAELDTRAQLLLERYGGYGKGFTPRDYTLRTRTGDPLHPFATGRLGTGANMAFRTAVLRAVGGFDPATSTGTPALGGEDLLAFHLVLTAGHTVSYRPDAIVWHPHRRELDTLPRQAFGLGAGFGAYLAAAVHRRPRLLATLLPLLPRGLWRTAHRAAGTGTATGAGASTDADTAATTAAVTVEPGDPDPLLRALRRRELLGLLYGPLGYLRSLRAQRRAEARIAEHRLAERRIAERRRAERRYAQREPTESQLTDGAGR</sequence>
<evidence type="ECO:0000313" key="4">
    <source>
        <dbReference type="Proteomes" id="UP001500897"/>
    </source>
</evidence>
<feature type="compositionally biased region" description="Basic and acidic residues" evidence="1">
    <location>
        <begin position="458"/>
        <end position="468"/>
    </location>
</feature>
<evidence type="ECO:0000259" key="2">
    <source>
        <dbReference type="Pfam" id="PF00535"/>
    </source>
</evidence>
<feature type="region of interest" description="Disordered" evidence="1">
    <location>
        <begin position="458"/>
        <end position="478"/>
    </location>
</feature>
<dbReference type="Gene3D" id="3.90.550.10">
    <property type="entry name" value="Spore Coat Polysaccharide Biosynthesis Protein SpsA, Chain A"/>
    <property type="match status" value="1"/>
</dbReference>
<proteinExistence type="predicted"/>
<dbReference type="RefSeq" id="WP_344558390.1">
    <property type="nucleotide sequence ID" value="NZ_BAAANS010000079.1"/>
</dbReference>
<dbReference type="EMBL" id="BAAANS010000079">
    <property type="protein sequence ID" value="GAA2121596.1"/>
    <property type="molecule type" value="Genomic_DNA"/>
</dbReference>
<reference evidence="3 4" key="1">
    <citation type="journal article" date="2019" name="Int. J. Syst. Evol. Microbiol.">
        <title>The Global Catalogue of Microorganisms (GCM) 10K type strain sequencing project: providing services to taxonomists for standard genome sequencing and annotation.</title>
        <authorList>
            <consortium name="The Broad Institute Genomics Platform"/>
            <consortium name="The Broad Institute Genome Sequencing Center for Infectious Disease"/>
            <person name="Wu L."/>
            <person name="Ma J."/>
        </authorList>
    </citation>
    <scope>NUCLEOTIDE SEQUENCE [LARGE SCALE GENOMIC DNA]</scope>
    <source>
        <strain evidence="3 4">JCM 14559</strain>
    </source>
</reference>
<dbReference type="Pfam" id="PF00535">
    <property type="entry name" value="Glycos_transf_2"/>
    <property type="match status" value="1"/>
</dbReference>
<dbReference type="Proteomes" id="UP001500897">
    <property type="component" value="Unassembled WGS sequence"/>
</dbReference>
<feature type="compositionally biased region" description="Polar residues" evidence="1">
    <location>
        <begin position="469"/>
        <end position="478"/>
    </location>
</feature>
<dbReference type="InterPro" id="IPR001173">
    <property type="entry name" value="Glyco_trans_2-like"/>
</dbReference>